<reference evidence="1 2" key="1">
    <citation type="submission" date="2015-10" db="EMBL/GenBank/DDBJ databases">
        <title>Draft genome sequence of Thermococcus celericrescens strain DSM 17994.</title>
        <authorList>
            <person name="Hong S.-J."/>
            <person name="Park C.-E."/>
            <person name="Shin J.-H."/>
        </authorList>
    </citation>
    <scope>NUCLEOTIDE SEQUENCE [LARGE SCALE GENOMIC DNA]</scope>
    <source>
        <strain evidence="1 2">DSM 17994</strain>
    </source>
</reference>
<evidence type="ECO:0000313" key="1">
    <source>
        <dbReference type="EMBL" id="KUH32610.1"/>
    </source>
</evidence>
<sequence length="73" mass="7689">MIRYPHPDYEYYGIEPWDTVSIKGNKLTHLHFSNAKSAFILQVGPTALGAAIGAYFANVPGAIVGAIVGLAGG</sequence>
<comment type="caution">
    <text evidence="1">The sequence shown here is derived from an EMBL/GenBank/DDBJ whole genome shotgun (WGS) entry which is preliminary data.</text>
</comment>
<accession>A0A100XWT4</accession>
<name>A0A100XWT4_9EURY</name>
<organism evidence="1 2">
    <name type="scientific">Thermococcus celericrescens</name>
    <dbReference type="NCBI Taxonomy" id="227598"/>
    <lineage>
        <taxon>Archaea</taxon>
        <taxon>Methanobacteriati</taxon>
        <taxon>Methanobacteriota</taxon>
        <taxon>Thermococci</taxon>
        <taxon>Thermococcales</taxon>
        <taxon>Thermococcaceae</taxon>
        <taxon>Thermococcus</taxon>
    </lineage>
</organism>
<gene>
    <name evidence="1" type="ORF">APY94_09300</name>
</gene>
<dbReference type="STRING" id="227598.APY94_09300"/>
<protein>
    <submittedName>
        <fullName evidence="1">Uncharacterized protein</fullName>
    </submittedName>
</protein>
<evidence type="ECO:0000313" key="2">
    <source>
        <dbReference type="Proteomes" id="UP000053462"/>
    </source>
</evidence>
<dbReference type="AlphaFoldDB" id="A0A100XWT4"/>
<proteinExistence type="predicted"/>
<dbReference type="EMBL" id="LLYW01000032">
    <property type="protein sequence ID" value="KUH32610.1"/>
    <property type="molecule type" value="Genomic_DNA"/>
</dbReference>
<keyword evidence="2" id="KW-1185">Reference proteome</keyword>
<dbReference type="Proteomes" id="UP000053462">
    <property type="component" value="Unassembled WGS sequence"/>
</dbReference>